<dbReference type="InterPro" id="IPR043504">
    <property type="entry name" value="Peptidase_S1_PA_chymotrypsin"/>
</dbReference>
<name>A0A922MGT3_SPOEX</name>
<dbReference type="SUPFAM" id="SSF50494">
    <property type="entry name" value="Trypsin-like serine proteases"/>
    <property type="match status" value="2"/>
</dbReference>
<dbReference type="Gene3D" id="2.40.10.10">
    <property type="entry name" value="Trypsin-like serine proteases"/>
    <property type="match status" value="2"/>
</dbReference>
<accession>A0A922MGT3</accession>
<comment type="caution">
    <text evidence="2">The sequence shown here is derived from an EMBL/GenBank/DDBJ whole genome shotgun (WGS) entry which is preliminary data.</text>
</comment>
<dbReference type="Proteomes" id="UP000814243">
    <property type="component" value="Unassembled WGS sequence"/>
</dbReference>
<evidence type="ECO:0000259" key="1">
    <source>
        <dbReference type="PROSITE" id="PS50240"/>
    </source>
</evidence>
<proteinExistence type="predicted"/>
<dbReference type="GO" id="GO:0006508">
    <property type="term" value="P:proteolysis"/>
    <property type="evidence" value="ECO:0007669"/>
    <property type="project" value="InterPro"/>
</dbReference>
<dbReference type="PANTHER" id="PTHR24260:SF136">
    <property type="entry name" value="GH08193P-RELATED"/>
    <property type="match status" value="1"/>
</dbReference>
<dbReference type="PANTHER" id="PTHR24260">
    <property type="match status" value="1"/>
</dbReference>
<reference evidence="2" key="1">
    <citation type="journal article" date="2021" name="G3 (Bethesda)">
        <title>Genome and transcriptome analysis of the beet armyworm Spodoptera exigua reveals targets for pest control. .</title>
        <authorList>
            <person name="Simon S."/>
            <person name="Breeschoten T."/>
            <person name="Jansen H.J."/>
            <person name="Dirks R.P."/>
            <person name="Schranz M.E."/>
            <person name="Ros V.I.D."/>
        </authorList>
    </citation>
    <scope>NUCLEOTIDE SEQUENCE</scope>
    <source>
        <strain evidence="2">TB_SE_WUR_2020</strain>
    </source>
</reference>
<gene>
    <name evidence="2" type="ORF">HF086_017672</name>
</gene>
<evidence type="ECO:0000313" key="2">
    <source>
        <dbReference type="EMBL" id="KAH9636506.1"/>
    </source>
</evidence>
<evidence type="ECO:0000313" key="3">
    <source>
        <dbReference type="Proteomes" id="UP000814243"/>
    </source>
</evidence>
<feature type="domain" description="Peptidase S1" evidence="1">
    <location>
        <begin position="15"/>
        <end position="367"/>
    </location>
</feature>
<dbReference type="Pfam" id="PF00089">
    <property type="entry name" value="Trypsin"/>
    <property type="match status" value="1"/>
</dbReference>
<dbReference type="InterPro" id="IPR051333">
    <property type="entry name" value="CLIP_Serine_Protease"/>
</dbReference>
<protein>
    <recommendedName>
        <fullName evidence="1">Peptidase S1 domain-containing protein</fullName>
    </recommendedName>
</protein>
<dbReference type="AlphaFoldDB" id="A0A922MGT3"/>
<dbReference type="InterPro" id="IPR009003">
    <property type="entry name" value="Peptidase_S1_PA"/>
</dbReference>
<dbReference type="GO" id="GO:0004252">
    <property type="term" value="F:serine-type endopeptidase activity"/>
    <property type="evidence" value="ECO:0007669"/>
    <property type="project" value="InterPro"/>
</dbReference>
<sequence>MKFNLFVNVRPVLAIVNGTNITTPKPYYVYLVKASLSERNYDHWLCGGAIVSKDFVITSAACVEDVDYIYVIAGYSKYVVDEELETDQCTKKMKKRVVYTCVPVSYNFDFDRLEKWSYIDIALAKVESPYDFEDTTYERLCSYKPAIIPINYDPKYQTTDVDSMVMGFGHKSLWRQHGDLENYNSPFLQFSPTLIMNKKDCMKEYQVYPNMTYIIEQYMICTLGKGNIGDGGDPINENFTKLEGCPPAGSRRKGTDDLCEDYNDKDFNFRRKNDKIYNYTTYEYIKHAAHLRYSNFTRRNGICQNDHGGPLVTWVGSREIIIGIASVFKINEENACIGPFLYTSTQCNSAFLDCVLNNPYWLDKPGDAKPVETNKTKTRGGRLDLCDSPPSVKGFDIVKNHISWKDHPAGPAQNELQPETQEFERRIVTEQNYVRNENAELNQQYDPNQQFAANNHYSGQQHQTNEEFSRQQEAVNVQFSERQKYVSNSQYVASQNSAAYAQVPARETNVANEQNNAVTKVAARQRFKVIQTNANREQSISQKYLRIGNPNEQNVQLDPNQQNYQHPEIIRIEHNQQNPVNLQFHSFSPNSEYQQLPQDQESRMYAFRQQNNENGQFNPNQQNVANVPFGPNTEYSQVSSNQQVVPNVPRQQFIANEQFFPYQQTIPNVQFAIDHQSTANRQTVYNNLLSTGNLQFAPNTGNLADVKNGPGQQNIVNRQQIAVFGNRIASKNKENIQYYIRARYYPEIEGFPNDYRIPQERYQGSRMVARIGDEFGDANYALSYQATMPPQNLPYGYG</sequence>
<organism evidence="2 3">
    <name type="scientific">Spodoptera exigua</name>
    <name type="common">Beet armyworm</name>
    <name type="synonym">Noctua fulgens</name>
    <dbReference type="NCBI Taxonomy" id="7107"/>
    <lineage>
        <taxon>Eukaryota</taxon>
        <taxon>Metazoa</taxon>
        <taxon>Ecdysozoa</taxon>
        <taxon>Arthropoda</taxon>
        <taxon>Hexapoda</taxon>
        <taxon>Insecta</taxon>
        <taxon>Pterygota</taxon>
        <taxon>Neoptera</taxon>
        <taxon>Endopterygota</taxon>
        <taxon>Lepidoptera</taxon>
        <taxon>Glossata</taxon>
        <taxon>Ditrysia</taxon>
        <taxon>Noctuoidea</taxon>
        <taxon>Noctuidae</taxon>
        <taxon>Amphipyrinae</taxon>
        <taxon>Spodoptera</taxon>
    </lineage>
</organism>
<dbReference type="SMART" id="SM00020">
    <property type="entry name" value="Tryp_SPc"/>
    <property type="match status" value="1"/>
</dbReference>
<dbReference type="InterPro" id="IPR001254">
    <property type="entry name" value="Trypsin_dom"/>
</dbReference>
<dbReference type="EMBL" id="JACEFF010000496">
    <property type="protein sequence ID" value="KAH9636506.1"/>
    <property type="molecule type" value="Genomic_DNA"/>
</dbReference>
<dbReference type="PROSITE" id="PS50240">
    <property type="entry name" value="TRYPSIN_DOM"/>
    <property type="match status" value="1"/>
</dbReference>